<evidence type="ECO:0000313" key="3">
    <source>
        <dbReference type="Proteomes" id="UP000325755"/>
    </source>
</evidence>
<dbReference type="AlphaFoldDB" id="A0A5Q0BGB7"/>
<dbReference type="KEGG" id="mmob:F6R98_00210"/>
<dbReference type="Gene3D" id="1.20.120.30">
    <property type="entry name" value="Aspartate receptor, ligand-binding domain"/>
    <property type="match status" value="1"/>
</dbReference>
<dbReference type="InterPro" id="IPR001633">
    <property type="entry name" value="EAL_dom"/>
</dbReference>
<dbReference type="Proteomes" id="UP000325755">
    <property type="component" value="Chromosome"/>
</dbReference>
<reference evidence="2 3" key="1">
    <citation type="submission" date="2019-09" db="EMBL/GenBank/DDBJ databases">
        <title>Ecophysiology of the spiral-shaped methanotroph Methylospira mobilis as revealed by the complete genome sequence.</title>
        <authorList>
            <person name="Oshkin I.Y."/>
            <person name="Dedysh S.N."/>
            <person name="Miroshnikov K."/>
            <person name="Danilova O.V."/>
            <person name="Hakobyan A."/>
            <person name="Liesack W."/>
        </authorList>
    </citation>
    <scope>NUCLEOTIDE SEQUENCE [LARGE SCALE GENOMIC DNA]</scope>
    <source>
        <strain evidence="2 3">Shm1</strain>
    </source>
</reference>
<feature type="domain" description="EAL" evidence="1">
    <location>
        <begin position="1"/>
        <end position="253"/>
    </location>
</feature>
<sequence length="407" mass="46095">MIVTEIEIIDAIKKDEFTFFYQPKVSLITGRVVGAEALIRWIKPDGSIVLPGVFIPVAEQSSLITEITRHMFPKLVNDLMVLQDVDTLSVSFNTSAKDFENDAFTKTVLDSLETFGVAPERLQVELVETAALEAGDSLKQHILPLRQAGLGLVMDDFGTGYSSLDTLSKWPFTSIKLDQGIISRMLDSDKNMTIVETSTRMAHELGISVIAEGVENSDQYHRLLESGCTKIQGFWISKALPLDRYISFVKADNRWSGLPVGLIHMASLDHVQWRRKLVSELIKAVSYPKNSPYRKYLKVPPLSCHECRLGQWYYKEGQLFRDRKVFHDLEQPHCQFHNVGELLVKLVGDGATMEDITTPMRTLSELSMEVMANLQILENEGLSDMHAAHYKWTFNELHFNKGEFPVE</sequence>
<gene>
    <name evidence="2" type="ORF">F6R98_00210</name>
</gene>
<dbReference type="PROSITE" id="PS50883">
    <property type="entry name" value="EAL"/>
    <property type="match status" value="1"/>
</dbReference>
<dbReference type="GO" id="GO:0071111">
    <property type="term" value="F:cyclic-guanylate-specific phosphodiesterase activity"/>
    <property type="evidence" value="ECO:0007669"/>
    <property type="project" value="InterPro"/>
</dbReference>
<dbReference type="InterPro" id="IPR050706">
    <property type="entry name" value="Cyclic-di-GMP_PDE-like"/>
</dbReference>
<dbReference type="CDD" id="cd01948">
    <property type="entry name" value="EAL"/>
    <property type="match status" value="1"/>
</dbReference>
<dbReference type="Pfam" id="PF00563">
    <property type="entry name" value="EAL"/>
    <property type="match status" value="1"/>
</dbReference>
<evidence type="ECO:0000313" key="2">
    <source>
        <dbReference type="EMBL" id="QFY41227.1"/>
    </source>
</evidence>
<dbReference type="PANTHER" id="PTHR33121">
    <property type="entry name" value="CYCLIC DI-GMP PHOSPHODIESTERASE PDEF"/>
    <property type="match status" value="1"/>
</dbReference>
<dbReference type="Gene3D" id="3.20.20.450">
    <property type="entry name" value="EAL domain"/>
    <property type="match status" value="1"/>
</dbReference>
<organism evidence="2 3">
    <name type="scientific">Candidatus Methylospira mobilis</name>
    <dbReference type="NCBI Taxonomy" id="1808979"/>
    <lineage>
        <taxon>Bacteria</taxon>
        <taxon>Pseudomonadati</taxon>
        <taxon>Pseudomonadota</taxon>
        <taxon>Gammaproteobacteria</taxon>
        <taxon>Methylococcales</taxon>
        <taxon>Methylococcaceae</taxon>
        <taxon>Candidatus Methylospira</taxon>
    </lineage>
</organism>
<dbReference type="OrthoDB" id="9812358at2"/>
<dbReference type="InParanoid" id="A0A5Q0BGB7"/>
<dbReference type="Pfam" id="PF13682">
    <property type="entry name" value="CZB"/>
    <property type="match status" value="1"/>
</dbReference>
<dbReference type="RefSeq" id="WP_153247204.1">
    <property type="nucleotide sequence ID" value="NZ_CP044205.1"/>
</dbReference>
<dbReference type="SUPFAM" id="SSF141868">
    <property type="entry name" value="EAL domain-like"/>
    <property type="match status" value="1"/>
</dbReference>
<accession>A0A5Q0BGB7</accession>
<evidence type="ECO:0000259" key="1">
    <source>
        <dbReference type="PROSITE" id="PS50883"/>
    </source>
</evidence>
<dbReference type="PANTHER" id="PTHR33121:SF70">
    <property type="entry name" value="SIGNALING PROTEIN YKOW"/>
    <property type="match status" value="1"/>
</dbReference>
<proteinExistence type="predicted"/>
<dbReference type="InterPro" id="IPR025991">
    <property type="entry name" value="Chemoreceptor_zinc-bind_dom"/>
</dbReference>
<dbReference type="InterPro" id="IPR035919">
    <property type="entry name" value="EAL_sf"/>
</dbReference>
<dbReference type="SMART" id="SM00052">
    <property type="entry name" value="EAL"/>
    <property type="match status" value="1"/>
</dbReference>
<keyword evidence="3" id="KW-1185">Reference proteome</keyword>
<protein>
    <submittedName>
        <fullName evidence="2">EAL domain-containing protein</fullName>
    </submittedName>
</protein>
<name>A0A5Q0BGB7_9GAMM</name>
<dbReference type="EMBL" id="CP044205">
    <property type="protein sequence ID" value="QFY41227.1"/>
    <property type="molecule type" value="Genomic_DNA"/>
</dbReference>